<evidence type="ECO:0000313" key="6">
    <source>
        <dbReference type="EMBL" id="MCX2976763.1"/>
    </source>
</evidence>
<organism evidence="6 7">
    <name type="scientific">Candidatus Marimicrobium litorale</name>
    <dbReference type="NCBI Taxonomy" id="2518991"/>
    <lineage>
        <taxon>Bacteria</taxon>
        <taxon>Pseudomonadati</taxon>
        <taxon>Pseudomonadota</taxon>
        <taxon>Gammaproteobacteria</taxon>
        <taxon>Cellvibrionales</taxon>
        <taxon>Halieaceae</taxon>
        <taxon>Marimicrobium</taxon>
    </lineage>
</organism>
<dbReference type="RefSeq" id="WP_279248504.1">
    <property type="nucleotide sequence ID" value="NZ_SHNO01000001.1"/>
</dbReference>
<sequence length="475" mass="53179">MSQPMSDTNPFLNFPYGSIQMECDANDLIVEGEVPADLCGSLYRAGPNQRFSPRGDYHLFMGDGMVHAFHIENGKVDYNNRWVRTAKWKHEDRAGETLINPMNPFDCDPQYSDFVFTDKDGTANTATVWHGGRLLVMEEGHPPYEVDPRTLESIGSWNFRGKLNTAMTAHPKIDPDTGEMVFFAYMASGPFSSDVMLHKVNKDGILTDSIHIPTPYSAMVHDFVITENYIIVPIMPITGSLERAMEGGPPFAWEPEKGVHLGIIPRDSSSPEDVRWVEMDLCFTFHFMNGFDKDGVITIDGCQFEQAPLFPTPDGESTGKAQPFLTRWTIDMTKSDARATFEQIDEFESEFPQCDPRHASKAYRHGWYASTDGSNVSELDESLRFYNVLGHFDHEGTAQDRFNCGQSVVSEPIFVPAPGSDEEGKGYLLSVVTSFETRTSSLYIFNALKLADGPVAKVHLSHRIPAGFHGSWRQG</sequence>
<evidence type="ECO:0000256" key="4">
    <source>
        <dbReference type="ARBA" id="ARBA00023002"/>
    </source>
</evidence>
<evidence type="ECO:0000256" key="1">
    <source>
        <dbReference type="ARBA" id="ARBA00001954"/>
    </source>
</evidence>
<accession>A0ABT3T3D0</accession>
<reference evidence="6" key="1">
    <citation type="submission" date="2019-02" db="EMBL/GenBank/DDBJ databases">
        <authorList>
            <person name="Li S.-H."/>
        </authorList>
    </citation>
    <scope>NUCLEOTIDE SEQUENCE</scope>
    <source>
        <strain evidence="6">IMCC11814</strain>
    </source>
</reference>
<keyword evidence="7" id="KW-1185">Reference proteome</keyword>
<dbReference type="InterPro" id="IPR004294">
    <property type="entry name" value="Carotenoid_Oase"/>
</dbReference>
<evidence type="ECO:0000256" key="3">
    <source>
        <dbReference type="ARBA" id="ARBA00022723"/>
    </source>
</evidence>
<comment type="cofactor">
    <cofactor evidence="1">
        <name>Fe(2+)</name>
        <dbReference type="ChEBI" id="CHEBI:29033"/>
    </cofactor>
</comment>
<proteinExistence type="inferred from homology"/>
<dbReference type="PANTHER" id="PTHR10543:SF89">
    <property type="entry name" value="CAROTENOID 9,10(9',10')-CLEAVAGE DIOXYGENASE 1"/>
    <property type="match status" value="1"/>
</dbReference>
<evidence type="ECO:0000256" key="2">
    <source>
        <dbReference type="ARBA" id="ARBA00006787"/>
    </source>
</evidence>
<dbReference type="EMBL" id="SHNO01000001">
    <property type="protein sequence ID" value="MCX2976763.1"/>
    <property type="molecule type" value="Genomic_DNA"/>
</dbReference>
<dbReference type="PANTHER" id="PTHR10543">
    <property type="entry name" value="BETA-CAROTENE DIOXYGENASE"/>
    <property type="match status" value="1"/>
</dbReference>
<comment type="similarity">
    <text evidence="2">Belongs to the carotenoid oxygenase family.</text>
</comment>
<evidence type="ECO:0000313" key="7">
    <source>
        <dbReference type="Proteomes" id="UP001143304"/>
    </source>
</evidence>
<keyword evidence="5" id="KW-0408">Iron</keyword>
<keyword evidence="3" id="KW-0479">Metal-binding</keyword>
<comment type="caution">
    <text evidence="6">The sequence shown here is derived from an EMBL/GenBank/DDBJ whole genome shotgun (WGS) entry which is preliminary data.</text>
</comment>
<protein>
    <submittedName>
        <fullName evidence="6">Carotenoid oxygenase family protein</fullName>
    </submittedName>
</protein>
<name>A0ABT3T3D0_9GAMM</name>
<dbReference type="Pfam" id="PF03055">
    <property type="entry name" value="RPE65"/>
    <property type="match status" value="1"/>
</dbReference>
<evidence type="ECO:0000256" key="5">
    <source>
        <dbReference type="ARBA" id="ARBA00023004"/>
    </source>
</evidence>
<gene>
    <name evidence="6" type="ORF">EYC82_05290</name>
</gene>
<dbReference type="Proteomes" id="UP001143304">
    <property type="component" value="Unassembled WGS sequence"/>
</dbReference>
<keyword evidence="4" id="KW-0560">Oxidoreductase</keyword>